<dbReference type="Gene3D" id="3.40.50.720">
    <property type="entry name" value="NAD(P)-binding Rossmann-like Domain"/>
    <property type="match status" value="1"/>
</dbReference>
<dbReference type="OrthoDB" id="151996at2"/>
<feature type="region of interest" description="Disordered" evidence="4">
    <location>
        <begin position="264"/>
        <end position="297"/>
    </location>
</feature>
<feature type="compositionally biased region" description="Basic and acidic residues" evidence="4">
    <location>
        <begin position="284"/>
        <end position="297"/>
    </location>
</feature>
<dbReference type="InterPro" id="IPR057326">
    <property type="entry name" value="KR_dom"/>
</dbReference>
<dbReference type="SMART" id="SM00822">
    <property type="entry name" value="PKS_KR"/>
    <property type="match status" value="1"/>
</dbReference>
<dbReference type="PROSITE" id="PS00061">
    <property type="entry name" value="ADH_SHORT"/>
    <property type="match status" value="1"/>
</dbReference>
<organism evidence="6 7">
    <name type="scientific">Streptomonospora litoralis</name>
    <dbReference type="NCBI Taxonomy" id="2498135"/>
    <lineage>
        <taxon>Bacteria</taxon>
        <taxon>Bacillati</taxon>
        <taxon>Actinomycetota</taxon>
        <taxon>Actinomycetes</taxon>
        <taxon>Streptosporangiales</taxon>
        <taxon>Nocardiopsidaceae</taxon>
        <taxon>Streptomonospora</taxon>
    </lineage>
</organism>
<reference evidence="6 7" key="1">
    <citation type="submission" date="2019-02" db="EMBL/GenBank/DDBJ databases">
        <authorList>
            <person name="Khodamoradi S."/>
            <person name="Hahnke R.L."/>
            <person name="Kaempfer P."/>
            <person name="Schumann P."/>
            <person name="Rohde M."/>
            <person name="Steinert M."/>
            <person name="Luzhetskyy A."/>
            <person name="Wink J."/>
            <person name="Ruckert C."/>
        </authorList>
    </citation>
    <scope>NUCLEOTIDE SEQUENCE [LARGE SCALE GENOMIC DNA]</scope>
    <source>
        <strain evidence="6 7">M2</strain>
    </source>
</reference>
<evidence type="ECO:0000256" key="1">
    <source>
        <dbReference type="ARBA" id="ARBA00006484"/>
    </source>
</evidence>
<dbReference type="PANTHER" id="PTHR44196">
    <property type="entry name" value="DEHYDROGENASE/REDUCTASE SDR FAMILY MEMBER 7B"/>
    <property type="match status" value="1"/>
</dbReference>
<gene>
    <name evidence="6" type="primary">acr2</name>
    <name evidence="6" type="ORF">EKD16_17235</name>
</gene>
<proteinExistence type="inferred from homology"/>
<dbReference type="AlphaFoldDB" id="A0A4P6Q3M7"/>
<evidence type="ECO:0000256" key="3">
    <source>
        <dbReference type="RuleBase" id="RU000363"/>
    </source>
</evidence>
<evidence type="ECO:0000259" key="5">
    <source>
        <dbReference type="SMART" id="SM00822"/>
    </source>
</evidence>
<evidence type="ECO:0000256" key="4">
    <source>
        <dbReference type="SAM" id="MobiDB-lite"/>
    </source>
</evidence>
<dbReference type="InterPro" id="IPR002347">
    <property type="entry name" value="SDR_fam"/>
</dbReference>
<dbReference type="EMBL" id="CP036455">
    <property type="protein sequence ID" value="QBI55215.1"/>
    <property type="molecule type" value="Genomic_DNA"/>
</dbReference>
<protein>
    <submittedName>
        <fullName evidence="6">Fatty acyl-CoA reductase</fullName>
        <ecNumber evidence="6">1.2.1.-</ecNumber>
    </submittedName>
</protein>
<dbReference type="KEGG" id="strr:EKD16_17235"/>
<dbReference type="NCBIfam" id="NF005495">
    <property type="entry name" value="PRK07109.1"/>
    <property type="match status" value="1"/>
</dbReference>
<dbReference type="EC" id="1.2.1.-" evidence="6"/>
<dbReference type="PRINTS" id="PR00081">
    <property type="entry name" value="GDHRDH"/>
</dbReference>
<sequence length="341" mass="36662">MAEHARVVVITGASGGVGRATAREFASRGDRIALLARGEEGLAGAAEDVRQAGGTPLEVPVDVADAAAVDRAAERVEAELGPVDVWINDAFTGVFAPVRDIEPEEFRRVTEVAYLGYVYGTKAALARMLPRDRGTIVQVGSALAYRGIPLQSAYCAAKHAVQGFHESLRCELLHDGSGVSTTMVQLPAMNTPQFEWVLSRLPRHTQPVPPIYQPEIAARAIARAADRPRPREYLVGGSTVQTVLGNRLAPWLLDRILARSGYASQQTAEKREARAPANLWRPADSADGRDYGAHGSFDDRGRAVSVQQWAARRSGRIAAAALGTTAAAGAVTWRLLRRSKK</sequence>
<name>A0A4P6Q3M7_9ACTN</name>
<dbReference type="InterPro" id="IPR020904">
    <property type="entry name" value="Sc_DH/Rdtase_CS"/>
</dbReference>
<evidence type="ECO:0000256" key="2">
    <source>
        <dbReference type="ARBA" id="ARBA00023002"/>
    </source>
</evidence>
<dbReference type="Pfam" id="PF00106">
    <property type="entry name" value="adh_short"/>
    <property type="match status" value="1"/>
</dbReference>
<keyword evidence="2 6" id="KW-0560">Oxidoreductase</keyword>
<dbReference type="GO" id="GO:0016491">
    <property type="term" value="F:oxidoreductase activity"/>
    <property type="evidence" value="ECO:0007669"/>
    <property type="project" value="UniProtKB-KW"/>
</dbReference>
<keyword evidence="7" id="KW-1185">Reference proteome</keyword>
<comment type="similarity">
    <text evidence="1 3">Belongs to the short-chain dehydrogenases/reductases (SDR) family.</text>
</comment>
<evidence type="ECO:0000313" key="6">
    <source>
        <dbReference type="EMBL" id="QBI55215.1"/>
    </source>
</evidence>
<evidence type="ECO:0000313" key="7">
    <source>
        <dbReference type="Proteomes" id="UP000292235"/>
    </source>
</evidence>
<dbReference type="InterPro" id="IPR036291">
    <property type="entry name" value="NAD(P)-bd_dom_sf"/>
</dbReference>
<dbReference type="PRINTS" id="PR00080">
    <property type="entry name" value="SDRFAMILY"/>
</dbReference>
<dbReference type="RefSeq" id="WP_131099260.1">
    <property type="nucleotide sequence ID" value="NZ_CP036455.1"/>
</dbReference>
<dbReference type="Proteomes" id="UP000292235">
    <property type="component" value="Chromosome"/>
</dbReference>
<dbReference type="SUPFAM" id="SSF51735">
    <property type="entry name" value="NAD(P)-binding Rossmann-fold domains"/>
    <property type="match status" value="1"/>
</dbReference>
<dbReference type="GO" id="GO:0016020">
    <property type="term" value="C:membrane"/>
    <property type="evidence" value="ECO:0007669"/>
    <property type="project" value="TreeGrafter"/>
</dbReference>
<dbReference type="PANTHER" id="PTHR44196:SF1">
    <property type="entry name" value="DEHYDROGENASE_REDUCTASE SDR FAMILY MEMBER 7B"/>
    <property type="match status" value="1"/>
</dbReference>
<accession>A0A4P6Q3M7</accession>
<feature type="domain" description="Ketoreductase" evidence="5">
    <location>
        <begin position="6"/>
        <end position="189"/>
    </location>
</feature>